<reference evidence="2" key="2">
    <citation type="submission" date="2023-06" db="EMBL/GenBank/DDBJ databases">
        <authorList>
            <person name="Swenson N.G."/>
            <person name="Wegrzyn J.L."/>
            <person name="Mcevoy S.L."/>
        </authorList>
    </citation>
    <scope>NUCLEOTIDE SEQUENCE</scope>
    <source>
        <strain evidence="2">NS2018</strain>
        <tissue evidence="2">Leaf</tissue>
    </source>
</reference>
<accession>A0AA39W624</accession>
<feature type="region of interest" description="Disordered" evidence="1">
    <location>
        <begin position="336"/>
        <end position="380"/>
    </location>
</feature>
<reference evidence="2" key="1">
    <citation type="journal article" date="2022" name="Plant J.">
        <title>Strategies of tolerance reflected in two North American maple genomes.</title>
        <authorList>
            <person name="McEvoy S.L."/>
            <person name="Sezen U.U."/>
            <person name="Trouern-Trend A."/>
            <person name="McMahon S.M."/>
            <person name="Schaberg P.G."/>
            <person name="Yang J."/>
            <person name="Wegrzyn J.L."/>
            <person name="Swenson N.G."/>
        </authorList>
    </citation>
    <scope>NUCLEOTIDE SEQUENCE</scope>
    <source>
        <strain evidence="2">NS2018</strain>
    </source>
</reference>
<feature type="region of interest" description="Disordered" evidence="1">
    <location>
        <begin position="462"/>
        <end position="534"/>
    </location>
</feature>
<feature type="compositionally biased region" description="Polar residues" evidence="1">
    <location>
        <begin position="467"/>
        <end position="479"/>
    </location>
</feature>
<dbReference type="Gene3D" id="1.25.40.20">
    <property type="entry name" value="Ankyrin repeat-containing domain"/>
    <property type="match status" value="1"/>
</dbReference>
<dbReference type="PANTHER" id="PTHR24177">
    <property type="entry name" value="CASKIN"/>
    <property type="match status" value="1"/>
</dbReference>
<dbReference type="Proteomes" id="UP001168877">
    <property type="component" value="Unassembled WGS sequence"/>
</dbReference>
<dbReference type="InterPro" id="IPR036770">
    <property type="entry name" value="Ankyrin_rpt-contain_sf"/>
</dbReference>
<evidence type="ECO:0000256" key="1">
    <source>
        <dbReference type="SAM" id="MobiDB-lite"/>
    </source>
</evidence>
<dbReference type="AlphaFoldDB" id="A0AA39W624"/>
<evidence type="ECO:0000313" key="2">
    <source>
        <dbReference type="EMBL" id="KAK0602666.1"/>
    </source>
</evidence>
<protein>
    <submittedName>
        <fullName evidence="2">Uncharacterized protein</fullName>
    </submittedName>
</protein>
<gene>
    <name evidence="2" type="ORF">LWI29_035814</name>
</gene>
<name>A0AA39W624_ACESA</name>
<feature type="compositionally biased region" description="Basic and acidic residues" evidence="1">
    <location>
        <begin position="350"/>
        <end position="368"/>
    </location>
</feature>
<evidence type="ECO:0000313" key="3">
    <source>
        <dbReference type="Proteomes" id="UP001168877"/>
    </source>
</evidence>
<comment type="caution">
    <text evidence="2">The sequence shown here is derived from an EMBL/GenBank/DDBJ whole genome shotgun (WGS) entry which is preliminary data.</text>
</comment>
<dbReference type="EMBL" id="JAUESC010000003">
    <property type="protein sequence ID" value="KAK0602666.1"/>
    <property type="molecule type" value="Genomic_DNA"/>
</dbReference>
<dbReference type="PANTHER" id="PTHR24177:SF292">
    <property type="entry name" value="ANKYRIN REPEAT FAMILY PROTEIN-RELATED"/>
    <property type="match status" value="1"/>
</dbReference>
<keyword evidence="3" id="KW-1185">Reference proteome</keyword>
<sequence length="534" mass="59134">MLPIQKAALSVQEKMVKHLYDKATKGEDTTNYLVKEVDLNPLLVTLINNNLYDTALMLLDDHPELAIATLSAENDEEPALHALARKPLTSSELANPNQQGIFTLFSGTNMVHNERMHPKALKLVEILWENATTMLDDEDISTLIGYPWMIIFTAAEHGNVQFLSKLIDKYPDLILKVNEKGYSIFHIAVLYRHERIFNLIYETGSIKDLIVILEDRQRNNILHLAAKLPPRNRLNIVSGAALQLQRELLWFKASLGAKADGVQADQEAVADGLQSNQETGADGVQANQVHELETVAVKEQVHEAMMAKTRVWAGYTRTQLGTRVLTIRVPGPEIPGFLNLSTRPGKIRPGVRDQDPSKTSENKVEKSGKKTRRKQSSGAKSILELQTEDENVSCKNVNLAIDGTRELEVDASSILTKKNLAKTSTEHQLNGSICKPGKIAWVETDPLHSQLNVKSSQVLSYKLDGNNGESPLQVKNSKLSEVPGTGTKAPPPSNKSDKFNSKTKEATSANTVNASRMIPRSNKKKETFAASNYE</sequence>
<feature type="compositionally biased region" description="Basic and acidic residues" evidence="1">
    <location>
        <begin position="495"/>
        <end position="505"/>
    </location>
</feature>
<dbReference type="SUPFAM" id="SSF140860">
    <property type="entry name" value="Pseudo ankyrin repeat-like"/>
    <property type="match status" value="1"/>
</dbReference>
<proteinExistence type="predicted"/>
<organism evidence="2 3">
    <name type="scientific">Acer saccharum</name>
    <name type="common">Sugar maple</name>
    <dbReference type="NCBI Taxonomy" id="4024"/>
    <lineage>
        <taxon>Eukaryota</taxon>
        <taxon>Viridiplantae</taxon>
        <taxon>Streptophyta</taxon>
        <taxon>Embryophyta</taxon>
        <taxon>Tracheophyta</taxon>
        <taxon>Spermatophyta</taxon>
        <taxon>Magnoliopsida</taxon>
        <taxon>eudicotyledons</taxon>
        <taxon>Gunneridae</taxon>
        <taxon>Pentapetalae</taxon>
        <taxon>rosids</taxon>
        <taxon>malvids</taxon>
        <taxon>Sapindales</taxon>
        <taxon>Sapindaceae</taxon>
        <taxon>Hippocastanoideae</taxon>
        <taxon>Acereae</taxon>
        <taxon>Acer</taxon>
    </lineage>
</organism>
<dbReference type="GO" id="GO:0016020">
    <property type="term" value="C:membrane"/>
    <property type="evidence" value="ECO:0007669"/>
    <property type="project" value="TreeGrafter"/>
</dbReference>